<keyword evidence="4" id="KW-1185">Reference proteome</keyword>
<feature type="compositionally biased region" description="Basic and acidic residues" evidence="1">
    <location>
        <begin position="126"/>
        <end position="141"/>
    </location>
</feature>
<dbReference type="GO" id="GO:0003677">
    <property type="term" value="F:DNA binding"/>
    <property type="evidence" value="ECO:0007669"/>
    <property type="project" value="InterPro"/>
</dbReference>
<evidence type="ECO:0000256" key="1">
    <source>
        <dbReference type="SAM" id="MobiDB-lite"/>
    </source>
</evidence>
<feature type="compositionally biased region" description="Low complexity" evidence="1">
    <location>
        <begin position="177"/>
        <end position="188"/>
    </location>
</feature>
<feature type="domain" description="PB1-like" evidence="2">
    <location>
        <begin position="5"/>
        <end position="100"/>
    </location>
</feature>
<feature type="compositionally biased region" description="Polar residues" evidence="1">
    <location>
        <begin position="190"/>
        <end position="200"/>
    </location>
</feature>
<comment type="caution">
    <text evidence="3">The sequence shown here is derived from an EMBL/GenBank/DDBJ whole genome shotgun (WGS) entry which is preliminary data.</text>
</comment>
<dbReference type="Proteomes" id="UP000824120">
    <property type="component" value="Chromosome 1"/>
</dbReference>
<name>A0A9J6AVV5_SOLCO</name>
<proteinExistence type="predicted"/>
<dbReference type="AlphaFoldDB" id="A0A9J6AVV5"/>
<organism evidence="3 4">
    <name type="scientific">Solanum commersonii</name>
    <name type="common">Commerson's wild potato</name>
    <name type="synonym">Commerson's nightshade</name>
    <dbReference type="NCBI Taxonomy" id="4109"/>
    <lineage>
        <taxon>Eukaryota</taxon>
        <taxon>Viridiplantae</taxon>
        <taxon>Streptophyta</taxon>
        <taxon>Embryophyta</taxon>
        <taxon>Tracheophyta</taxon>
        <taxon>Spermatophyta</taxon>
        <taxon>Magnoliopsida</taxon>
        <taxon>eudicotyledons</taxon>
        <taxon>Gunneridae</taxon>
        <taxon>Pentapetalae</taxon>
        <taxon>asterids</taxon>
        <taxon>lamiids</taxon>
        <taxon>Solanales</taxon>
        <taxon>Solanaceae</taxon>
        <taxon>Solanoideae</taxon>
        <taxon>Solaneae</taxon>
        <taxon>Solanum</taxon>
    </lineage>
</organism>
<evidence type="ECO:0000313" key="3">
    <source>
        <dbReference type="EMBL" id="KAG5628717.1"/>
    </source>
</evidence>
<feature type="compositionally biased region" description="Acidic residues" evidence="1">
    <location>
        <begin position="209"/>
        <end position="218"/>
    </location>
</feature>
<evidence type="ECO:0000313" key="4">
    <source>
        <dbReference type="Proteomes" id="UP000824120"/>
    </source>
</evidence>
<dbReference type="OrthoDB" id="1306225at2759"/>
<feature type="region of interest" description="Disordered" evidence="1">
    <location>
        <begin position="123"/>
        <end position="290"/>
    </location>
</feature>
<gene>
    <name evidence="3" type="ORF">H5410_000434</name>
</gene>
<protein>
    <recommendedName>
        <fullName evidence="2">PB1-like domain-containing protein</fullName>
    </recommendedName>
</protein>
<feature type="compositionally biased region" description="Polar residues" evidence="1">
    <location>
        <begin position="152"/>
        <end position="163"/>
    </location>
</feature>
<sequence length="319" mass="35688">MGAFTYITMRYYHGGILNRKSRKPLYEGGEITHIFDVDIDKMSYLELTNNIKELGYTTSCTFYVRPPRSDFLLDIQNDEDIFELSQSLKDGDIVEVYVCHMVDELGGPIGLLEYTPTNEESFGAFNKERDRGDHEGERVGDINENENEFKAATTQPVASQSSPVGDPKAVAPPQASTTTTTLVEPETVLDSDQSTENSSVLDHENLFNEGDDEYESDDSIVAGPSNEAGTSRAIPKPKRRPRKTPTTTTEAHVTDGKPPRPKGRPRKTPTITTEAPVTEEKPLRPKGRPRKKMLILMHLLLSLGEGQEKQQTMRHLLQH</sequence>
<dbReference type="InterPro" id="IPR058594">
    <property type="entry name" value="PB1-like_dom_pln"/>
</dbReference>
<dbReference type="PRINTS" id="PR00929">
    <property type="entry name" value="ATHOOK"/>
</dbReference>
<accession>A0A9J6AVV5</accession>
<dbReference type="Pfam" id="PF26130">
    <property type="entry name" value="PB1-like"/>
    <property type="match status" value="1"/>
</dbReference>
<reference evidence="3 4" key="1">
    <citation type="submission" date="2020-09" db="EMBL/GenBank/DDBJ databases">
        <title>De no assembly of potato wild relative species, Solanum commersonii.</title>
        <authorList>
            <person name="Cho K."/>
        </authorList>
    </citation>
    <scope>NUCLEOTIDE SEQUENCE [LARGE SCALE GENOMIC DNA]</scope>
    <source>
        <strain evidence="3">LZ3.2</strain>
        <tissue evidence="3">Leaf</tissue>
    </source>
</reference>
<evidence type="ECO:0000259" key="2">
    <source>
        <dbReference type="Pfam" id="PF26130"/>
    </source>
</evidence>
<dbReference type="EMBL" id="JACXVP010000001">
    <property type="protein sequence ID" value="KAG5628717.1"/>
    <property type="molecule type" value="Genomic_DNA"/>
</dbReference>
<dbReference type="InterPro" id="IPR017956">
    <property type="entry name" value="AT_hook_DNA-bd_motif"/>
</dbReference>